<dbReference type="HOGENOM" id="CLU_026673_3_3_11"/>
<dbReference type="Pfam" id="PF08240">
    <property type="entry name" value="ADH_N"/>
    <property type="match status" value="1"/>
</dbReference>
<dbReference type="eggNOG" id="COG0604">
    <property type="taxonomic scope" value="Bacteria"/>
</dbReference>
<name>C5C3N0_BEUC1</name>
<dbReference type="PANTHER" id="PTHR11695:SF294">
    <property type="entry name" value="RETICULON-4-INTERACTING PROTEIN 1, MITOCHONDRIAL"/>
    <property type="match status" value="1"/>
</dbReference>
<accession>C5C3N0</accession>
<dbReference type="STRING" id="471853.Bcav_3697"/>
<dbReference type="Pfam" id="PF13602">
    <property type="entry name" value="ADH_zinc_N_2"/>
    <property type="match status" value="1"/>
</dbReference>
<dbReference type="KEGG" id="bcv:Bcav_3697"/>
<dbReference type="OrthoDB" id="3175656at2"/>
<gene>
    <name evidence="2" type="ordered locus">Bcav_3697</name>
</gene>
<evidence type="ECO:0000313" key="3">
    <source>
        <dbReference type="Proteomes" id="UP000007962"/>
    </source>
</evidence>
<dbReference type="InterPro" id="IPR050700">
    <property type="entry name" value="YIM1/Zinc_Alcohol_DH_Fams"/>
</dbReference>
<protein>
    <submittedName>
        <fullName evidence="2">Alcohol dehydrogenase zinc-binding domain protein</fullName>
    </submittedName>
</protein>
<dbReference type="SMART" id="SM00829">
    <property type="entry name" value="PKS_ER"/>
    <property type="match status" value="1"/>
</dbReference>
<dbReference type="EMBL" id="CP001618">
    <property type="protein sequence ID" value="ACQ81939.1"/>
    <property type="molecule type" value="Genomic_DNA"/>
</dbReference>
<dbReference type="SUPFAM" id="SSF50129">
    <property type="entry name" value="GroES-like"/>
    <property type="match status" value="1"/>
</dbReference>
<keyword evidence="3" id="KW-1185">Reference proteome</keyword>
<dbReference type="InterPro" id="IPR013154">
    <property type="entry name" value="ADH-like_N"/>
</dbReference>
<dbReference type="InterPro" id="IPR036291">
    <property type="entry name" value="NAD(P)-bd_dom_sf"/>
</dbReference>
<dbReference type="CDD" id="cd08267">
    <property type="entry name" value="MDR1"/>
    <property type="match status" value="1"/>
</dbReference>
<dbReference type="PANTHER" id="PTHR11695">
    <property type="entry name" value="ALCOHOL DEHYDROGENASE RELATED"/>
    <property type="match status" value="1"/>
</dbReference>
<dbReference type="InterPro" id="IPR011032">
    <property type="entry name" value="GroES-like_sf"/>
</dbReference>
<dbReference type="Gene3D" id="3.40.50.720">
    <property type="entry name" value="NAD(P)-binding Rossmann-like Domain"/>
    <property type="match status" value="1"/>
</dbReference>
<dbReference type="RefSeq" id="WP_015884176.1">
    <property type="nucleotide sequence ID" value="NC_012669.1"/>
</dbReference>
<evidence type="ECO:0000259" key="1">
    <source>
        <dbReference type="SMART" id="SM00829"/>
    </source>
</evidence>
<reference evidence="2 3" key="1">
    <citation type="journal article" date="2009" name="Stand. Genomic Sci.">
        <title>Complete genome sequence of Beutenbergia cavernae type strain (HKI 0122).</title>
        <authorList>
            <person name="Land M."/>
            <person name="Pukall R."/>
            <person name="Abt B."/>
            <person name="Goker M."/>
            <person name="Rohde M."/>
            <person name="Glavina Del Rio T."/>
            <person name="Tice H."/>
            <person name="Copeland A."/>
            <person name="Cheng J.F."/>
            <person name="Lucas S."/>
            <person name="Chen F."/>
            <person name="Nolan M."/>
            <person name="Bruce D."/>
            <person name="Goodwin L."/>
            <person name="Pitluck S."/>
            <person name="Ivanova N."/>
            <person name="Mavromatis K."/>
            <person name="Ovchinnikova G."/>
            <person name="Pati A."/>
            <person name="Chen A."/>
            <person name="Palaniappan K."/>
            <person name="Hauser L."/>
            <person name="Chang Y.J."/>
            <person name="Jefferies C.C."/>
            <person name="Saunders E."/>
            <person name="Brettin T."/>
            <person name="Detter J.C."/>
            <person name="Han C."/>
            <person name="Chain P."/>
            <person name="Bristow J."/>
            <person name="Eisen J.A."/>
            <person name="Markowitz V."/>
            <person name="Hugenholtz P."/>
            <person name="Kyrpides N.C."/>
            <person name="Klenk H.P."/>
            <person name="Lapidus A."/>
        </authorList>
    </citation>
    <scope>NUCLEOTIDE SEQUENCE [LARGE SCALE GENOMIC DNA]</scope>
    <source>
        <strain evidence="3">ATCC BAA-8 / DSM 12333 / NBRC 16432</strain>
    </source>
</reference>
<dbReference type="Gene3D" id="3.90.180.10">
    <property type="entry name" value="Medium-chain alcohol dehydrogenases, catalytic domain"/>
    <property type="match status" value="1"/>
</dbReference>
<dbReference type="InterPro" id="IPR020843">
    <property type="entry name" value="ER"/>
</dbReference>
<organism evidence="2 3">
    <name type="scientific">Beutenbergia cavernae (strain ATCC BAA-8 / DSM 12333 / CCUG 43141 / JCM 11478 / NBRC 16432 / NCIMB 13614 / HKI 0122)</name>
    <dbReference type="NCBI Taxonomy" id="471853"/>
    <lineage>
        <taxon>Bacteria</taxon>
        <taxon>Bacillati</taxon>
        <taxon>Actinomycetota</taxon>
        <taxon>Actinomycetes</taxon>
        <taxon>Micrococcales</taxon>
        <taxon>Beutenbergiaceae</taxon>
        <taxon>Beutenbergia</taxon>
    </lineage>
</organism>
<dbReference type="Proteomes" id="UP000007962">
    <property type="component" value="Chromosome"/>
</dbReference>
<dbReference type="AlphaFoldDB" id="C5C3N0"/>
<proteinExistence type="predicted"/>
<dbReference type="SUPFAM" id="SSF51735">
    <property type="entry name" value="NAD(P)-binding Rossmann-fold domains"/>
    <property type="match status" value="1"/>
</dbReference>
<evidence type="ECO:0000313" key="2">
    <source>
        <dbReference type="EMBL" id="ACQ81939.1"/>
    </source>
</evidence>
<feature type="domain" description="Enoyl reductase (ER)" evidence="1">
    <location>
        <begin position="10"/>
        <end position="333"/>
    </location>
</feature>
<sequence length="335" mass="34957">MRAVVQDGYGRPDRLRVENLPVPQPAADEVLVRVRASSLHPDVWHVVAGRPLVLRLMGAGVRGPRQVVPGTDLSGEITAVGSGVTGLAVGDDVFGETLRGIQWVNGGAWAEYAVAPAAALARKPDGVTHEQAASVPTAGLIALANLPDRGRSLAGQRVLVNGAAGGVGSIVVAVAVASGATVTAVDAADRLEMVRSLGVDRVLDYRVEDFTAGPDTYDLIVDIPGNHSYAACRRVLTPQGRYVLIGHDGYGSYGHRWLGGVPRQLGLMARAPFSRHLDAGVTQPAKADSMADLRALLEDGRLRPAVGRTYPLEEAAQALAALASGSVHGRIVLVP</sequence>
<dbReference type="GO" id="GO:0016491">
    <property type="term" value="F:oxidoreductase activity"/>
    <property type="evidence" value="ECO:0007669"/>
    <property type="project" value="InterPro"/>
</dbReference>